<dbReference type="Proteomes" id="UP000202176">
    <property type="component" value="Segment"/>
</dbReference>
<reference evidence="1 2" key="1">
    <citation type="journal article" date="2014" name="Proc. Natl. Acad. Sci. U.S.A.">
        <title>Thirty-thousand-year-old distant relative of giant icosahedral DNA viruses with a pandoravirus morphology.</title>
        <authorList>
            <person name="Legendre M."/>
            <person name="Bartoli J."/>
            <person name="Shmakova L."/>
            <person name="Jeudy S."/>
            <person name="Labadie K."/>
            <person name="Adrait A."/>
            <person name="Lescot M."/>
            <person name="Poirot O."/>
            <person name="Bertaux L."/>
            <person name="Bruley C."/>
            <person name="Coute Y."/>
            <person name="Rivkina E."/>
            <person name="Abergel C."/>
            <person name="Claverie J.M."/>
        </authorList>
    </citation>
    <scope>NUCLEOTIDE SEQUENCE [LARGE SCALE GENOMIC DNA]</scope>
    <source>
        <strain evidence="1">P1084-T</strain>
    </source>
</reference>
<evidence type="ECO:0000313" key="1">
    <source>
        <dbReference type="EMBL" id="AHH01600.1"/>
    </source>
</evidence>
<gene>
    <name evidence="1" type="ORF">pv_33</name>
</gene>
<name>W5SA11_9VIRU</name>
<protein>
    <submittedName>
        <fullName evidence="1">Uncharacterized protein</fullName>
    </submittedName>
</protein>
<dbReference type="GeneID" id="18266061"/>
<accession>W5SA11</accession>
<dbReference type="KEGG" id="vg:18266061"/>
<dbReference type="EMBL" id="KF740664">
    <property type="protein sequence ID" value="AHH01600.1"/>
    <property type="molecule type" value="Genomic_DNA"/>
</dbReference>
<evidence type="ECO:0000313" key="2">
    <source>
        <dbReference type="Proteomes" id="UP000202176"/>
    </source>
</evidence>
<proteinExistence type="predicted"/>
<dbReference type="RefSeq" id="YP_009000935.1">
    <property type="nucleotide sequence ID" value="NC_023423.1"/>
</dbReference>
<keyword evidence="2" id="KW-1185">Reference proteome</keyword>
<sequence>MSIVPPPSTYDKLFETSDLSLSGFHFDKASSWLKALEEDTIHRTEEGLSTQKSAVYVSMLRIQSAAIFPKDFFDHEKVDQFLALSRQHNVLEKQGEHTAPGQIILTYIKSKNQFKVRFQNYNVGYTHDEYIVYLNKEQVRHLLFLYSYFDLHPYNAFCRPLEEDKEEVSKKI</sequence>
<organism evidence="1 2">
    <name type="scientific">Pithovirus sibericum</name>
    <dbReference type="NCBI Taxonomy" id="1450746"/>
    <lineage>
        <taxon>Viruses</taxon>
        <taxon>Pithoviruses</taxon>
        <taxon>Orthopithovirinae</taxon>
        <taxon>Alphapithovirus</taxon>
        <taxon>Alphapithovirus sibericum</taxon>
    </lineage>
</organism>